<accession>A0ABX2BXS0</accession>
<evidence type="ECO:0000256" key="1">
    <source>
        <dbReference type="SAM" id="Phobius"/>
    </source>
</evidence>
<name>A0ABX2BXS0_9BURK</name>
<dbReference type="Pfam" id="PF13400">
    <property type="entry name" value="Tad"/>
    <property type="match status" value="1"/>
</dbReference>
<keyword evidence="4" id="KW-1185">Reference proteome</keyword>
<dbReference type="InterPro" id="IPR028087">
    <property type="entry name" value="Tad_N"/>
</dbReference>
<organism evidence="3 4">
    <name type="scientific">Paraburkholderia solitsugae</name>
    <dbReference type="NCBI Taxonomy" id="2675748"/>
    <lineage>
        <taxon>Bacteria</taxon>
        <taxon>Pseudomonadati</taxon>
        <taxon>Pseudomonadota</taxon>
        <taxon>Betaproteobacteria</taxon>
        <taxon>Burkholderiales</taxon>
        <taxon>Burkholderiaceae</taxon>
        <taxon>Paraburkholderia</taxon>
    </lineage>
</organism>
<keyword evidence="1" id="KW-0472">Membrane</keyword>
<reference evidence="3 4" key="1">
    <citation type="submission" date="2019-11" db="EMBL/GenBank/DDBJ databases">
        <title>Metabolism of dissolved organic matter in forest soils.</title>
        <authorList>
            <person name="Cyle K.T."/>
            <person name="Wilhelm R.C."/>
            <person name="Martinez C.E."/>
        </authorList>
    </citation>
    <scope>NUCLEOTIDE SEQUENCE [LARGE SCALE GENOMIC DNA]</scope>
    <source>
        <strain evidence="3 4">1N</strain>
    </source>
</reference>
<evidence type="ECO:0000259" key="2">
    <source>
        <dbReference type="Pfam" id="PF13400"/>
    </source>
</evidence>
<evidence type="ECO:0000313" key="4">
    <source>
        <dbReference type="Proteomes" id="UP000652198"/>
    </source>
</evidence>
<feature type="transmembrane region" description="Helical" evidence="1">
    <location>
        <begin position="21"/>
        <end position="38"/>
    </location>
</feature>
<feature type="domain" description="Putative Flp pilus-assembly TadG-like N-terminal" evidence="2">
    <location>
        <begin position="17"/>
        <end position="64"/>
    </location>
</feature>
<dbReference type="EMBL" id="WOEY01000101">
    <property type="protein sequence ID" value="NPT44723.1"/>
    <property type="molecule type" value="Genomic_DNA"/>
</dbReference>
<gene>
    <name evidence="3" type="ORF">GNZ12_26085</name>
</gene>
<keyword evidence="1" id="KW-1133">Transmembrane helix</keyword>
<sequence>MTRRHRPANPVPDHQRGSITLWFLFTLTFLLMFGAFAVDMPRVFSAHDELQNAADAAALAGASALSTGTSVPNWSAAAAAATAAVTLNTSDGKQLSSGTVTTGYWNLAASPGSILAPSAVTLPAPAGQLPEPAVQVTIKRDASDNGGLVALLLGALLGTPATAESATAVAVITAPSSVPAGGLFPVVMDQCVFNQYWNSNTNQPKIDPSTNQAYEFEIGNGQLYGSSCEAGDWTSFTTLSNNVPTIRNLIANGNPTALSIGDSIYIEPGMKTTIYSSVPTGVTVVMPVATQIASKTYVPIVAFAAFQIDGSYGGSSKYIQGHFVGGYTMPTQGSGVGTSSYGGYDAPRLAF</sequence>
<evidence type="ECO:0000313" key="3">
    <source>
        <dbReference type="EMBL" id="NPT44723.1"/>
    </source>
</evidence>
<comment type="caution">
    <text evidence="3">The sequence shown here is derived from an EMBL/GenBank/DDBJ whole genome shotgun (WGS) entry which is preliminary data.</text>
</comment>
<protein>
    <submittedName>
        <fullName evidence="3">Pilus assembly protein TadE</fullName>
    </submittedName>
</protein>
<dbReference type="RefSeq" id="WP_172315084.1">
    <property type="nucleotide sequence ID" value="NZ_WOEY01000101.1"/>
</dbReference>
<dbReference type="Proteomes" id="UP000652198">
    <property type="component" value="Unassembled WGS sequence"/>
</dbReference>
<proteinExistence type="predicted"/>
<keyword evidence="1" id="KW-0812">Transmembrane</keyword>